<evidence type="ECO:0000256" key="3">
    <source>
        <dbReference type="ARBA" id="ARBA00022630"/>
    </source>
</evidence>
<dbReference type="Gene3D" id="3.30.43.10">
    <property type="entry name" value="Uridine Diphospho-n-acetylenolpyruvylglucosamine Reductase, domain 2"/>
    <property type="match status" value="1"/>
</dbReference>
<dbReference type="Pfam" id="PF02913">
    <property type="entry name" value="FAD-oxidase_C"/>
    <property type="match status" value="1"/>
</dbReference>
<dbReference type="PANTHER" id="PTHR43716:SF2">
    <property type="entry name" value="BLL6224 PROTEIN"/>
    <property type="match status" value="1"/>
</dbReference>
<dbReference type="SUPFAM" id="SSF55103">
    <property type="entry name" value="FAD-linked oxidases, C-terminal domain"/>
    <property type="match status" value="1"/>
</dbReference>
<dbReference type="Proteomes" id="UP000326554">
    <property type="component" value="Unassembled WGS sequence"/>
</dbReference>
<dbReference type="GO" id="GO:0071949">
    <property type="term" value="F:FAD binding"/>
    <property type="evidence" value="ECO:0007669"/>
    <property type="project" value="InterPro"/>
</dbReference>
<dbReference type="EMBL" id="VYQE01000003">
    <property type="protein sequence ID" value="KAA9008059.1"/>
    <property type="molecule type" value="Genomic_DNA"/>
</dbReference>
<comment type="similarity">
    <text evidence="2">Belongs to the FAD-binding oxidoreductase/transferase type 4 family.</text>
</comment>
<dbReference type="InterPro" id="IPR016166">
    <property type="entry name" value="FAD-bd_PCMH"/>
</dbReference>
<keyword evidence="3" id="KW-0285">Flavoprotein</keyword>
<evidence type="ECO:0000313" key="6">
    <source>
        <dbReference type="EMBL" id="KAA9008059.1"/>
    </source>
</evidence>
<dbReference type="InterPro" id="IPR004113">
    <property type="entry name" value="FAD-bd_oxidored_4_C"/>
</dbReference>
<dbReference type="Gene3D" id="3.30.70.2190">
    <property type="match status" value="1"/>
</dbReference>
<dbReference type="GO" id="GO:0022904">
    <property type="term" value="P:respiratory electron transport chain"/>
    <property type="evidence" value="ECO:0007669"/>
    <property type="project" value="TreeGrafter"/>
</dbReference>
<keyword evidence="4" id="KW-0274">FAD</keyword>
<evidence type="ECO:0000256" key="4">
    <source>
        <dbReference type="ARBA" id="ARBA00022827"/>
    </source>
</evidence>
<dbReference type="InterPro" id="IPR016171">
    <property type="entry name" value="Vanillyl_alc_oxidase_C-sub2"/>
</dbReference>
<dbReference type="Gene3D" id="3.30.465.10">
    <property type="match status" value="1"/>
</dbReference>
<feature type="domain" description="FAD-binding PCMH-type" evidence="5">
    <location>
        <begin position="36"/>
        <end position="217"/>
    </location>
</feature>
<dbReference type="GO" id="GO:0003824">
    <property type="term" value="F:catalytic activity"/>
    <property type="evidence" value="ECO:0007669"/>
    <property type="project" value="InterPro"/>
</dbReference>
<proteinExistence type="inferred from homology"/>
<evidence type="ECO:0000256" key="2">
    <source>
        <dbReference type="ARBA" id="ARBA00008000"/>
    </source>
</evidence>
<accession>A0A5J5GIG8</accession>
<name>A0A5J5GIG8_9RHOB</name>
<dbReference type="AlphaFoldDB" id="A0A5J5GIG8"/>
<dbReference type="InterPro" id="IPR006094">
    <property type="entry name" value="Oxid_FAD_bind_N"/>
</dbReference>
<dbReference type="InterPro" id="IPR016164">
    <property type="entry name" value="FAD-linked_Oxase-like_C"/>
</dbReference>
<dbReference type="RefSeq" id="WP_150445342.1">
    <property type="nucleotide sequence ID" value="NZ_VYQE01000003.1"/>
</dbReference>
<evidence type="ECO:0000313" key="7">
    <source>
        <dbReference type="Proteomes" id="UP000326554"/>
    </source>
</evidence>
<evidence type="ECO:0000256" key="1">
    <source>
        <dbReference type="ARBA" id="ARBA00001974"/>
    </source>
</evidence>
<dbReference type="FunFam" id="1.10.45.10:FF:000001">
    <property type="entry name" value="D-lactate dehydrogenase mitochondrial"/>
    <property type="match status" value="1"/>
</dbReference>
<dbReference type="PROSITE" id="PS51387">
    <property type="entry name" value="FAD_PCMH"/>
    <property type="match status" value="1"/>
</dbReference>
<sequence>MLNDADDAFLSGLRETLPEAAFRETTELYTRESRDRWRGRGHVVAPGSAEEVAEVVRACAEARVPIVPFGGGTGLVGGQLSGEGAVPVILTLERMTRIREVRPEENVLIADGGAVLADIHSAAEEADRLFPLSLASEGTARIGGLLATNAGGLNVLRYGNARALCLGVEAVTAEGRVWHGLNRLRKDNTGYDLRDLIIGSEGTLGIITGAALRLFPRPAAYGTAMLAVPSPDAAVELLGMAGRRLGETISGFELMHRQGLDFLAETGPEVTPPFAETPDWMVLVEIGTPPGMAPDEALEELFAEAAEAELVTDGVIARSEAQRAALWSVRESIPEANRRIGSISSHDISVPISSIPDFIVEGGKRLGRLGNLRINCFGHLGDGNLHYNVFPARGESRDDHKDIRDEVKRTVHDLVHEMQGSVSAEHGVGRLKVDDLERYADPEKLRMMRAIKSALDPQGILNPGAVLAADQGQR</sequence>
<comment type="caution">
    <text evidence="6">The sequence shown here is derived from an EMBL/GenBank/DDBJ whole genome shotgun (WGS) entry which is preliminary data.</text>
</comment>
<keyword evidence="7" id="KW-1185">Reference proteome</keyword>
<reference evidence="6 7" key="1">
    <citation type="submission" date="2019-09" db="EMBL/GenBank/DDBJ databases">
        <authorList>
            <person name="Park J.-S."/>
            <person name="Choi H.-J."/>
        </authorList>
    </citation>
    <scope>NUCLEOTIDE SEQUENCE [LARGE SCALE GENOMIC DNA]</scope>
    <source>
        <strain evidence="6 7">176SS1-4</strain>
    </source>
</reference>
<organism evidence="6 7">
    <name type="scientific">Histidinibacterium aquaticum</name>
    <dbReference type="NCBI Taxonomy" id="2613962"/>
    <lineage>
        <taxon>Bacteria</taxon>
        <taxon>Pseudomonadati</taxon>
        <taxon>Pseudomonadota</taxon>
        <taxon>Alphaproteobacteria</taxon>
        <taxon>Rhodobacterales</taxon>
        <taxon>Paracoccaceae</taxon>
        <taxon>Histidinibacterium</taxon>
    </lineage>
</organism>
<dbReference type="Gene3D" id="3.30.70.2740">
    <property type="match status" value="1"/>
</dbReference>
<dbReference type="InterPro" id="IPR051264">
    <property type="entry name" value="FAD-oxidored/transferase_4"/>
</dbReference>
<dbReference type="InterPro" id="IPR016169">
    <property type="entry name" value="FAD-bd_PCMH_sub2"/>
</dbReference>
<evidence type="ECO:0000259" key="5">
    <source>
        <dbReference type="PROSITE" id="PS51387"/>
    </source>
</evidence>
<comment type="cofactor">
    <cofactor evidence="1">
        <name>FAD</name>
        <dbReference type="ChEBI" id="CHEBI:57692"/>
    </cofactor>
</comment>
<gene>
    <name evidence="6" type="ORF">F3S47_11155</name>
</gene>
<dbReference type="SUPFAM" id="SSF56176">
    <property type="entry name" value="FAD-binding/transporter-associated domain-like"/>
    <property type="match status" value="1"/>
</dbReference>
<dbReference type="PANTHER" id="PTHR43716">
    <property type="entry name" value="D-2-HYDROXYGLUTARATE DEHYDROGENASE, MITOCHONDRIAL"/>
    <property type="match status" value="1"/>
</dbReference>
<dbReference type="InterPro" id="IPR036318">
    <property type="entry name" value="FAD-bd_PCMH-like_sf"/>
</dbReference>
<dbReference type="InterPro" id="IPR016167">
    <property type="entry name" value="FAD-bd_PCMH_sub1"/>
</dbReference>
<dbReference type="Pfam" id="PF01565">
    <property type="entry name" value="FAD_binding_4"/>
    <property type="match status" value="1"/>
</dbReference>
<protein>
    <submittedName>
        <fullName evidence="6">FAD-binding oxidoreductase</fullName>
    </submittedName>
</protein>
<dbReference type="Gene3D" id="1.10.45.10">
    <property type="entry name" value="Vanillyl-alcohol Oxidase, Chain A, domain 4"/>
    <property type="match status" value="1"/>
</dbReference>